<feature type="coiled-coil region" evidence="2">
    <location>
        <begin position="4"/>
        <end position="59"/>
    </location>
</feature>
<dbReference type="SUPFAM" id="SSF56563">
    <property type="entry name" value="Major capsid protein gp5"/>
    <property type="match status" value="1"/>
</dbReference>
<dbReference type="NCBIfam" id="TIGR01554">
    <property type="entry name" value="major_cap_HK97"/>
    <property type="match status" value="1"/>
</dbReference>
<dbReference type="InterPro" id="IPR024455">
    <property type="entry name" value="Phage_capsid"/>
</dbReference>
<evidence type="ECO:0000259" key="3">
    <source>
        <dbReference type="Pfam" id="PF05065"/>
    </source>
</evidence>
<sequence>MMTIEELRRQRAGVNQQVQALAALETGGTQLTAEQLTQFASLQTQFSDLTAQIERMEAAERMNASLSEPVKAGNQAPGIIIKDEPKQYKGAGMARMVMAIAAGKGDLSLAANFAEKELNDKTLSMAISTASDSGGALVPQNMHNEVIELLRDRTIVRKLGARSMPLPNGNMSIPKMAGGAQAFYTGENKAAKSSESKFGDVKLSAKTLIALVPFSNQLIGRGGFNVESLVLEDILTTIQVREDKAFLRDDGIGDTPTGMRAVAIAASRFKKWVGNPTLVAIDEYLDDLMLMAMDGNSNMISCGWGMSNRTYMKLYGLRDGNGNKVYPEMAQGMLKGYPIERTSAIPRNLGDAGNESEIYFADFNDVVIGEDGIMKVDFSNEATYPDAEGNLVSAFTNNQSVIRVVTEHDIGFRHIEGLALGTGVTW</sequence>
<dbReference type="InterPro" id="IPR054612">
    <property type="entry name" value="Phage_capsid-like_C"/>
</dbReference>
<name>A0ABR5ZJK3_9GAMM</name>
<reference evidence="4 5" key="1">
    <citation type="submission" date="2020-07" db="EMBL/GenBank/DDBJ databases">
        <title>Characterization of Pectobacterium aroidearum strains causing soft rot on Amorphophallus konjac.</title>
        <authorList>
            <person name="Xie H."/>
        </authorList>
    </citation>
    <scope>NUCLEOTIDE SEQUENCE [LARGE SCALE GENOMIC DNA]</scope>
    <source>
        <strain evidence="4 5">MY10</strain>
    </source>
</reference>
<dbReference type="EMBL" id="JACERK010000017">
    <property type="protein sequence ID" value="MBA5234760.1"/>
    <property type="molecule type" value="Genomic_DNA"/>
</dbReference>
<protein>
    <submittedName>
        <fullName evidence="4">Phage major capsid protein</fullName>
    </submittedName>
</protein>
<dbReference type="Gene3D" id="3.30.2400.10">
    <property type="entry name" value="Major capsid protein gp5"/>
    <property type="match status" value="1"/>
</dbReference>
<dbReference type="Proteomes" id="UP000530038">
    <property type="component" value="Unassembled WGS sequence"/>
</dbReference>
<gene>
    <name evidence="4" type="ORF">H2Y56_22015</name>
</gene>
<evidence type="ECO:0000256" key="2">
    <source>
        <dbReference type="SAM" id="Coils"/>
    </source>
</evidence>
<evidence type="ECO:0000313" key="4">
    <source>
        <dbReference type="EMBL" id="MBA5234760.1"/>
    </source>
</evidence>
<keyword evidence="5" id="KW-1185">Reference proteome</keyword>
<organism evidence="4 5">
    <name type="scientific">Pectobacterium aroidearum</name>
    <dbReference type="NCBI Taxonomy" id="1201031"/>
    <lineage>
        <taxon>Bacteria</taxon>
        <taxon>Pseudomonadati</taxon>
        <taxon>Pseudomonadota</taxon>
        <taxon>Gammaproteobacteria</taxon>
        <taxon>Enterobacterales</taxon>
        <taxon>Pectobacteriaceae</taxon>
        <taxon>Pectobacterium</taxon>
    </lineage>
</organism>
<evidence type="ECO:0000313" key="5">
    <source>
        <dbReference type="Proteomes" id="UP000530038"/>
    </source>
</evidence>
<comment type="caution">
    <text evidence="4">The sequence shown here is derived from an EMBL/GenBank/DDBJ whole genome shotgun (WGS) entry which is preliminary data.</text>
</comment>
<proteinExistence type="predicted"/>
<accession>A0ABR5ZJK3</accession>
<dbReference type="Pfam" id="PF05065">
    <property type="entry name" value="Phage_capsid"/>
    <property type="match status" value="1"/>
</dbReference>
<dbReference type="RefSeq" id="WP_181838365.1">
    <property type="nucleotide sequence ID" value="NZ_JACERK010000017.1"/>
</dbReference>
<keyword evidence="2" id="KW-0175">Coiled coil</keyword>
<evidence type="ECO:0000256" key="1">
    <source>
        <dbReference type="ARBA" id="ARBA00004328"/>
    </source>
</evidence>
<feature type="domain" description="Phage capsid-like C-terminal" evidence="3">
    <location>
        <begin position="134"/>
        <end position="421"/>
    </location>
</feature>
<comment type="subcellular location">
    <subcellularLocation>
        <location evidence="1">Virion</location>
    </subcellularLocation>
</comment>